<evidence type="ECO:0000256" key="1">
    <source>
        <dbReference type="RuleBase" id="RU003494"/>
    </source>
</evidence>
<dbReference type="SUPFAM" id="SSF52833">
    <property type="entry name" value="Thioredoxin-like"/>
    <property type="match status" value="1"/>
</dbReference>
<dbReference type="SUPFAM" id="SSF47616">
    <property type="entry name" value="GST C-terminal domain-like"/>
    <property type="match status" value="1"/>
</dbReference>
<gene>
    <name evidence="4" type="ORF">OK345_08560</name>
</gene>
<dbReference type="InterPro" id="IPR004046">
    <property type="entry name" value="GST_C"/>
</dbReference>
<dbReference type="CDD" id="cd03046">
    <property type="entry name" value="GST_N_GTT1_like"/>
    <property type="match status" value="1"/>
</dbReference>
<dbReference type="CDD" id="cd03207">
    <property type="entry name" value="GST_C_8"/>
    <property type="match status" value="1"/>
</dbReference>
<dbReference type="PANTHER" id="PTHR44051:SF21">
    <property type="entry name" value="GLUTATHIONE S-TRANSFERASE FAMILY PROTEIN"/>
    <property type="match status" value="1"/>
</dbReference>
<name>A0ABT3JVP1_9XANT</name>
<dbReference type="InterPro" id="IPR004045">
    <property type="entry name" value="Glutathione_S-Trfase_N"/>
</dbReference>
<dbReference type="PROSITE" id="PS50404">
    <property type="entry name" value="GST_NTER"/>
    <property type="match status" value="1"/>
</dbReference>
<dbReference type="PROSITE" id="PS50405">
    <property type="entry name" value="GST_CTER"/>
    <property type="match status" value="1"/>
</dbReference>
<dbReference type="RefSeq" id="WP_265127512.1">
    <property type="nucleotide sequence ID" value="NZ_JAPCHY010000005.1"/>
</dbReference>
<dbReference type="Gene3D" id="3.40.30.10">
    <property type="entry name" value="Glutaredoxin"/>
    <property type="match status" value="1"/>
</dbReference>
<organism evidence="4 5">
    <name type="scientific">Xanthomonas chitinilytica</name>
    <dbReference type="NCBI Taxonomy" id="2989819"/>
    <lineage>
        <taxon>Bacteria</taxon>
        <taxon>Pseudomonadati</taxon>
        <taxon>Pseudomonadota</taxon>
        <taxon>Gammaproteobacteria</taxon>
        <taxon>Lysobacterales</taxon>
        <taxon>Lysobacteraceae</taxon>
        <taxon>Xanthomonas</taxon>
    </lineage>
</organism>
<dbReference type="SFLD" id="SFLDG00358">
    <property type="entry name" value="Main_(cytGST)"/>
    <property type="match status" value="1"/>
</dbReference>
<dbReference type="InterPro" id="IPR036249">
    <property type="entry name" value="Thioredoxin-like_sf"/>
</dbReference>
<feature type="domain" description="GST N-terminal" evidence="2">
    <location>
        <begin position="2"/>
        <end position="82"/>
    </location>
</feature>
<dbReference type="Proteomes" id="UP001209922">
    <property type="component" value="Unassembled WGS sequence"/>
</dbReference>
<evidence type="ECO:0000259" key="2">
    <source>
        <dbReference type="PROSITE" id="PS50404"/>
    </source>
</evidence>
<evidence type="ECO:0000313" key="5">
    <source>
        <dbReference type="Proteomes" id="UP001209922"/>
    </source>
</evidence>
<dbReference type="SFLD" id="SFLDG01150">
    <property type="entry name" value="Main.1:_Beta-like"/>
    <property type="match status" value="1"/>
</dbReference>
<sequence>MTATLTFYTNPLSRARLTRWMLEETGLPYDEVVLEFGTTMKSPEYLAINPMGKVPAIRHGDMVVTENAAICAYLADLVPEKGLAPPPGSPERGAYYRWLFFLAGPLEAWLTARSTGTLAPAVGAGYGEEGDVLRTLEQALQGRTYLAGDRFTAADLYAAASLSYYMMIGAIEKNPVFEAYVAHHVGRPAAVAANNRDNALAAEHPAAG</sequence>
<reference evidence="4 5" key="1">
    <citation type="submission" date="2022-10" db="EMBL/GenBank/DDBJ databases">
        <title>Xanthomonas sp. H13-6.</title>
        <authorList>
            <person name="Liu X."/>
            <person name="Deng Z."/>
            <person name="Jiang Y."/>
            <person name="Yu T."/>
            <person name="Ai J."/>
        </authorList>
    </citation>
    <scope>NUCLEOTIDE SEQUENCE [LARGE SCALE GENOMIC DNA]</scope>
    <source>
        <strain evidence="4 5">H13-6</strain>
    </source>
</reference>
<dbReference type="SFLD" id="SFLDS00019">
    <property type="entry name" value="Glutathione_Transferase_(cytos"/>
    <property type="match status" value="1"/>
</dbReference>
<evidence type="ECO:0000259" key="3">
    <source>
        <dbReference type="PROSITE" id="PS50405"/>
    </source>
</evidence>
<keyword evidence="5" id="KW-1185">Reference proteome</keyword>
<comment type="similarity">
    <text evidence="1">Belongs to the GST superfamily.</text>
</comment>
<dbReference type="InterPro" id="IPR010987">
    <property type="entry name" value="Glutathione-S-Trfase_C-like"/>
</dbReference>
<dbReference type="Gene3D" id="1.20.1050.10">
    <property type="match status" value="1"/>
</dbReference>
<accession>A0ABT3JVP1</accession>
<dbReference type="Pfam" id="PF02798">
    <property type="entry name" value="GST_N"/>
    <property type="match status" value="1"/>
</dbReference>
<dbReference type="Pfam" id="PF00043">
    <property type="entry name" value="GST_C"/>
    <property type="match status" value="1"/>
</dbReference>
<dbReference type="InterPro" id="IPR036282">
    <property type="entry name" value="Glutathione-S-Trfase_C_sf"/>
</dbReference>
<protein>
    <submittedName>
        <fullName evidence="4">Glutathione S-transferase family protein</fullName>
    </submittedName>
</protein>
<dbReference type="PANTHER" id="PTHR44051">
    <property type="entry name" value="GLUTATHIONE S-TRANSFERASE-RELATED"/>
    <property type="match status" value="1"/>
</dbReference>
<evidence type="ECO:0000313" key="4">
    <source>
        <dbReference type="EMBL" id="MCW4472554.1"/>
    </source>
</evidence>
<dbReference type="EMBL" id="JAPCHY010000005">
    <property type="protein sequence ID" value="MCW4472554.1"/>
    <property type="molecule type" value="Genomic_DNA"/>
</dbReference>
<dbReference type="InterPro" id="IPR040079">
    <property type="entry name" value="Glutathione_S-Trfase"/>
</dbReference>
<comment type="caution">
    <text evidence="4">The sequence shown here is derived from an EMBL/GenBank/DDBJ whole genome shotgun (WGS) entry which is preliminary data.</text>
</comment>
<feature type="domain" description="GST C-terminal" evidence="3">
    <location>
        <begin position="88"/>
        <end position="208"/>
    </location>
</feature>
<proteinExistence type="inferred from homology"/>